<evidence type="ECO:0000313" key="1">
    <source>
        <dbReference type="EMBL" id="KIP06955.1"/>
    </source>
</evidence>
<dbReference type="AlphaFoldDB" id="A0A0C3SAE0"/>
<dbReference type="Gene3D" id="1.20.1280.50">
    <property type="match status" value="1"/>
</dbReference>
<dbReference type="EMBL" id="KN840506">
    <property type="protein sequence ID" value="KIP06955.1"/>
    <property type="molecule type" value="Genomic_DNA"/>
</dbReference>
<evidence type="ECO:0000313" key="2">
    <source>
        <dbReference type="Proteomes" id="UP000053257"/>
    </source>
</evidence>
<keyword evidence="2" id="KW-1185">Reference proteome</keyword>
<dbReference type="HOGENOM" id="CLU_844974_0_0_1"/>
<reference evidence="1 2" key="1">
    <citation type="journal article" date="2014" name="PLoS Genet.">
        <title>Analysis of the Phlebiopsis gigantea genome, transcriptome and secretome provides insight into its pioneer colonization strategies of wood.</title>
        <authorList>
            <person name="Hori C."/>
            <person name="Ishida T."/>
            <person name="Igarashi K."/>
            <person name="Samejima M."/>
            <person name="Suzuki H."/>
            <person name="Master E."/>
            <person name="Ferreira P."/>
            <person name="Ruiz-Duenas F.J."/>
            <person name="Held B."/>
            <person name="Canessa P."/>
            <person name="Larrondo L.F."/>
            <person name="Schmoll M."/>
            <person name="Druzhinina I.S."/>
            <person name="Kubicek C.P."/>
            <person name="Gaskell J.A."/>
            <person name="Kersten P."/>
            <person name="St John F."/>
            <person name="Glasner J."/>
            <person name="Sabat G."/>
            <person name="Splinter BonDurant S."/>
            <person name="Syed K."/>
            <person name="Yadav J."/>
            <person name="Mgbeahuruike A.C."/>
            <person name="Kovalchuk A."/>
            <person name="Asiegbu F.O."/>
            <person name="Lackner G."/>
            <person name="Hoffmeister D."/>
            <person name="Rencoret J."/>
            <person name="Gutierrez A."/>
            <person name="Sun H."/>
            <person name="Lindquist E."/>
            <person name="Barry K."/>
            <person name="Riley R."/>
            <person name="Grigoriev I.V."/>
            <person name="Henrissat B."/>
            <person name="Kues U."/>
            <person name="Berka R.M."/>
            <person name="Martinez A.T."/>
            <person name="Covert S.F."/>
            <person name="Blanchette R.A."/>
            <person name="Cullen D."/>
        </authorList>
    </citation>
    <scope>NUCLEOTIDE SEQUENCE [LARGE SCALE GENOMIC DNA]</scope>
    <source>
        <strain evidence="1 2">11061_1 CR5-6</strain>
    </source>
</reference>
<protein>
    <submittedName>
        <fullName evidence="1">Uncharacterized protein</fullName>
    </submittedName>
</protein>
<accession>A0A0C3SAE0</accession>
<name>A0A0C3SAE0_PHLG1</name>
<gene>
    <name evidence="1" type="ORF">PHLGIDRAFT_118481</name>
</gene>
<dbReference type="Proteomes" id="UP000053257">
    <property type="component" value="Unassembled WGS sequence"/>
</dbReference>
<proteinExistence type="predicted"/>
<sequence>MDIDVPPDRSLHVNDLPPELLYAVFVLLCPPRTFFGAVGDKRDLCAVVLVCHHWRDVALALLFSDVSFGVAEFTDSTVWKGRLAREPLDKRRILNQEGREIAVHGLVTVHGFLKRKPFICHSIRRLTLHRALHHFPPWDISLVKTDVVLGREILNFLPHLEELVISRMVVIPPSSPAFQDILPPKKSLQRLLVDYGPAFAEGNHRNCEEHTAHLIGCFTGLREITIDGYHGTTLPAPGAPALVFPPHLHRLEMRNVHARPALLADLRQSPAMATLQHLVWETDAAPPRAEQQGVQALLATLGPRLLSFACSVAAEASDGTSAPPPASAR</sequence>
<organism evidence="1 2">
    <name type="scientific">Phlebiopsis gigantea (strain 11061_1 CR5-6)</name>
    <name type="common">White-rot fungus</name>
    <name type="synonym">Peniophora gigantea</name>
    <dbReference type="NCBI Taxonomy" id="745531"/>
    <lineage>
        <taxon>Eukaryota</taxon>
        <taxon>Fungi</taxon>
        <taxon>Dikarya</taxon>
        <taxon>Basidiomycota</taxon>
        <taxon>Agaricomycotina</taxon>
        <taxon>Agaricomycetes</taxon>
        <taxon>Polyporales</taxon>
        <taxon>Phanerochaetaceae</taxon>
        <taxon>Phlebiopsis</taxon>
    </lineage>
</organism>